<dbReference type="AlphaFoldDB" id="G0TUY2"/>
<feature type="region of interest" description="Disordered" evidence="1">
    <location>
        <begin position="123"/>
        <end position="218"/>
    </location>
</feature>
<accession>G0TUY2</accession>
<name>G0TUY2_TRYVY</name>
<feature type="non-terminal residue" evidence="2">
    <location>
        <position position="1"/>
    </location>
</feature>
<evidence type="ECO:0000313" key="2">
    <source>
        <dbReference type="EMBL" id="CCC47769.1"/>
    </source>
</evidence>
<dbReference type="EMBL" id="HE573020">
    <property type="protein sequence ID" value="CCC47769.1"/>
    <property type="molecule type" value="Genomic_DNA"/>
</dbReference>
<gene>
    <name evidence="2" type="ORF">TVY486_0404370</name>
</gene>
<organism evidence="2">
    <name type="scientific">Trypanosoma vivax (strain Y486)</name>
    <dbReference type="NCBI Taxonomy" id="1055687"/>
    <lineage>
        <taxon>Eukaryota</taxon>
        <taxon>Discoba</taxon>
        <taxon>Euglenozoa</taxon>
        <taxon>Kinetoplastea</taxon>
        <taxon>Metakinetoplastina</taxon>
        <taxon>Trypanosomatida</taxon>
        <taxon>Trypanosomatidae</taxon>
        <taxon>Trypanosoma</taxon>
        <taxon>Duttonella</taxon>
    </lineage>
</organism>
<sequence length="218" mass="23464">PYHSGRFEASTVQYSQSYAHTPASGMDYSARAPSTSMAYSVASSASMYNPMSMQVPTHLHGSADYSDASSYHLQSSRAPISGLSPAYWQDASAAPDGGDQFDTRSPAYNPSVLSSTVMKSHVQGSTNMGTANSEDSRSQSDSYVPAYSPVPSAYTGARSVVSTHRSASRVLPQQDDEDDAPNYMPASPGALSDQQQQQQQQQAEGEFVLRDEDEEEHL</sequence>
<dbReference type="VEuPathDB" id="TriTrypDB:TvY486_0404370"/>
<proteinExistence type="predicted"/>
<feature type="region of interest" description="Disordered" evidence="1">
    <location>
        <begin position="91"/>
        <end position="110"/>
    </location>
</feature>
<feature type="compositionally biased region" description="Polar residues" evidence="1">
    <location>
        <begin position="123"/>
        <end position="133"/>
    </location>
</feature>
<reference evidence="2" key="1">
    <citation type="journal article" date="2012" name="Proc. Natl. Acad. Sci. U.S.A.">
        <title>Antigenic diversity is generated by distinct evolutionary mechanisms in African trypanosome species.</title>
        <authorList>
            <person name="Jackson A.P."/>
            <person name="Berry A."/>
            <person name="Aslett M."/>
            <person name="Allison H.C."/>
            <person name="Burton P."/>
            <person name="Vavrova-Anderson J."/>
            <person name="Brown R."/>
            <person name="Browne H."/>
            <person name="Corton N."/>
            <person name="Hauser H."/>
            <person name="Gamble J."/>
            <person name="Gilderthorp R."/>
            <person name="Marcello L."/>
            <person name="McQuillan J."/>
            <person name="Otto T.D."/>
            <person name="Quail M.A."/>
            <person name="Sanders M.J."/>
            <person name="van Tonder A."/>
            <person name="Ginger M.L."/>
            <person name="Field M.C."/>
            <person name="Barry J.D."/>
            <person name="Hertz-Fowler C."/>
            <person name="Berriman M."/>
        </authorList>
    </citation>
    <scope>NUCLEOTIDE SEQUENCE</scope>
    <source>
        <strain evidence="2">Y486</strain>
    </source>
</reference>
<evidence type="ECO:0000256" key="1">
    <source>
        <dbReference type="SAM" id="MobiDB-lite"/>
    </source>
</evidence>
<protein>
    <submittedName>
        <fullName evidence="2">RNA polymerase IIA largest subunit</fullName>
    </submittedName>
</protein>